<dbReference type="Proteomes" id="UP001249851">
    <property type="component" value="Unassembled WGS sequence"/>
</dbReference>
<dbReference type="PANTHER" id="PTHR31247:SF5">
    <property type="entry name" value="DUF4203 DOMAIN-CONTAINING PROTEIN"/>
    <property type="match status" value="1"/>
</dbReference>
<evidence type="ECO:0000256" key="4">
    <source>
        <dbReference type="ARBA" id="ARBA00022989"/>
    </source>
</evidence>
<reference evidence="9" key="2">
    <citation type="journal article" date="2023" name="Science">
        <title>Genomic signatures of disease resistance in endangered staghorn corals.</title>
        <authorList>
            <person name="Vollmer S.V."/>
            <person name="Selwyn J.D."/>
            <person name="Despard B.A."/>
            <person name="Roesel C.L."/>
        </authorList>
    </citation>
    <scope>NUCLEOTIDE SEQUENCE</scope>
    <source>
        <strain evidence="9">K2</strain>
    </source>
</reference>
<feature type="transmembrane region" description="Helical" evidence="7">
    <location>
        <begin position="114"/>
        <end position="132"/>
    </location>
</feature>
<comment type="caution">
    <text evidence="9">The sequence shown here is derived from an EMBL/GenBank/DDBJ whole genome shotgun (WGS) entry which is preliminary data.</text>
</comment>
<evidence type="ECO:0000256" key="7">
    <source>
        <dbReference type="SAM" id="Phobius"/>
    </source>
</evidence>
<evidence type="ECO:0000256" key="3">
    <source>
        <dbReference type="ARBA" id="ARBA00022692"/>
    </source>
</evidence>
<keyword evidence="4 7" id="KW-1133">Transmembrane helix</keyword>
<reference evidence="9" key="1">
    <citation type="journal article" date="2023" name="G3 (Bethesda)">
        <title>Whole genome assembly and annotation of the endangered Caribbean coral Acropora cervicornis.</title>
        <authorList>
            <person name="Selwyn J.D."/>
            <person name="Vollmer S.V."/>
        </authorList>
    </citation>
    <scope>NUCLEOTIDE SEQUENCE</scope>
    <source>
        <strain evidence="9">K2</strain>
    </source>
</reference>
<feature type="transmembrane region" description="Helical" evidence="7">
    <location>
        <begin position="44"/>
        <end position="64"/>
    </location>
</feature>
<dbReference type="Pfam" id="PF13886">
    <property type="entry name" value="TM7S3_TM198"/>
    <property type="match status" value="2"/>
</dbReference>
<dbReference type="InterPro" id="IPR025256">
    <property type="entry name" value="TM7S3/TM198-like_dom"/>
</dbReference>
<evidence type="ECO:0000256" key="6">
    <source>
        <dbReference type="ARBA" id="ARBA00049737"/>
    </source>
</evidence>
<feature type="transmembrane region" description="Helical" evidence="7">
    <location>
        <begin position="20"/>
        <end position="37"/>
    </location>
</feature>
<keyword evidence="5 7" id="KW-0472">Membrane</keyword>
<evidence type="ECO:0000256" key="2">
    <source>
        <dbReference type="ARBA" id="ARBA00006244"/>
    </source>
</evidence>
<feature type="domain" description="TM7S3/TM198-like" evidence="8">
    <location>
        <begin position="118"/>
        <end position="173"/>
    </location>
</feature>
<name>A0AAD9Q234_ACRCE</name>
<dbReference type="GO" id="GO:0005886">
    <property type="term" value="C:plasma membrane"/>
    <property type="evidence" value="ECO:0007669"/>
    <property type="project" value="TreeGrafter"/>
</dbReference>
<keyword evidence="10" id="KW-1185">Reference proteome</keyword>
<gene>
    <name evidence="9" type="ORF">P5673_025474</name>
</gene>
<sequence>MEPEAKSCKLQNFYDAQSCALSIICILIGAVVCFYGYRFFKFMLFLAGFLVAFVFTYLLCSAHLTNELSGNALKYKEQVFLGISIGVGLLAGLFTMCLYYVGLFLLEYMADHNWLPNLILTTFAVALGILIICIQKVVIIISTSFLGAFLLVNGLDYYLENSKVLNYSLNILHAFTRTRSHFTMMGTQMQDFGDEQPIVTEYE</sequence>
<evidence type="ECO:0000256" key="5">
    <source>
        <dbReference type="ARBA" id="ARBA00023136"/>
    </source>
</evidence>
<evidence type="ECO:0000259" key="8">
    <source>
        <dbReference type="Pfam" id="PF13886"/>
    </source>
</evidence>
<feature type="transmembrane region" description="Helical" evidence="7">
    <location>
        <begin position="79"/>
        <end position="102"/>
    </location>
</feature>
<proteinExistence type="inferred from homology"/>
<dbReference type="AlphaFoldDB" id="A0AAD9Q234"/>
<dbReference type="InterPro" id="IPR040236">
    <property type="entry name" value="TMEM198"/>
</dbReference>
<protein>
    <recommendedName>
        <fullName evidence="6">Transmembrane protein 198</fullName>
    </recommendedName>
</protein>
<dbReference type="EMBL" id="JARQWQ010000079">
    <property type="protein sequence ID" value="KAK2553271.1"/>
    <property type="molecule type" value="Genomic_DNA"/>
</dbReference>
<feature type="domain" description="TM7S3/TM198-like" evidence="8">
    <location>
        <begin position="23"/>
        <end position="106"/>
    </location>
</feature>
<accession>A0AAD9Q234</accession>
<feature type="transmembrane region" description="Helical" evidence="7">
    <location>
        <begin position="138"/>
        <end position="159"/>
    </location>
</feature>
<evidence type="ECO:0000313" key="9">
    <source>
        <dbReference type="EMBL" id="KAK2553271.1"/>
    </source>
</evidence>
<organism evidence="9 10">
    <name type="scientific">Acropora cervicornis</name>
    <name type="common">Staghorn coral</name>
    <dbReference type="NCBI Taxonomy" id="6130"/>
    <lineage>
        <taxon>Eukaryota</taxon>
        <taxon>Metazoa</taxon>
        <taxon>Cnidaria</taxon>
        <taxon>Anthozoa</taxon>
        <taxon>Hexacorallia</taxon>
        <taxon>Scleractinia</taxon>
        <taxon>Astrocoeniina</taxon>
        <taxon>Acroporidae</taxon>
        <taxon>Acropora</taxon>
    </lineage>
</organism>
<comment type="subcellular location">
    <subcellularLocation>
        <location evidence="1">Membrane</location>
        <topology evidence="1">Multi-pass membrane protein</topology>
    </subcellularLocation>
</comment>
<keyword evidence="3 7" id="KW-0812">Transmembrane</keyword>
<dbReference type="PANTHER" id="PTHR31247">
    <property type="entry name" value="TRANSMEMBRANE PROTEIN 198 FAMILY MEMBER"/>
    <property type="match status" value="1"/>
</dbReference>
<comment type="similarity">
    <text evidence="2">Belongs to the TMEM198 family.</text>
</comment>
<evidence type="ECO:0000313" key="10">
    <source>
        <dbReference type="Proteomes" id="UP001249851"/>
    </source>
</evidence>
<evidence type="ECO:0000256" key="1">
    <source>
        <dbReference type="ARBA" id="ARBA00004141"/>
    </source>
</evidence>